<sequence>MLLLTLLATFYYSLKTMHIKWISTKKLRSKPSTTENITYIVGHVERKLLDMQPILQGPNIDKSKIQKTLVELKTHIEHLQNIGENVNEEHLEKIKEITRKYKEASTKYENINDISHAKSPMVFRKKFTPEAAKEPLPVQQSKVALGEVEEKLKSMRQKRLDRLSVFVTEQSKLSEERNKSNEISEIENAIKSIQKTDFDRKVKTASVENMVIQEEPDEEIDVKTSPKINRTRSNESTERLKSAKGSSTMRFINKFNCTLPTGSSNEDLTKDSGYRKSNSPSDSRSNIVSSDNNDSRFLSNSDDILTRKDDVSKDDTSEVANPLLSPFGKLRRAVYMYEHECQFLEKEKRSSLPPMTTFGKESQQSDAIVKSEVINKTHTYENQTVIGSNGSVKSTVRSGAERKVKSA</sequence>
<feature type="compositionally biased region" description="Polar residues" evidence="2">
    <location>
        <begin position="275"/>
        <end position="301"/>
    </location>
</feature>
<comment type="caution">
    <text evidence="4">The sequence shown here is derived from an EMBL/GenBank/DDBJ whole genome shotgun (WGS) entry which is preliminary data.</text>
</comment>
<keyword evidence="1" id="KW-0175">Coiled coil</keyword>
<feature type="chain" id="PRO_5045122325" evidence="3">
    <location>
        <begin position="17"/>
        <end position="407"/>
    </location>
</feature>
<reference evidence="4" key="1">
    <citation type="journal article" date="2023" name="Insect Mol. Biol.">
        <title>Genome sequencing provides insights into the evolution of gene families encoding plant cell wall-degrading enzymes in longhorned beetles.</title>
        <authorList>
            <person name="Shin N.R."/>
            <person name="Okamura Y."/>
            <person name="Kirsch R."/>
            <person name="Pauchet Y."/>
        </authorList>
    </citation>
    <scope>NUCLEOTIDE SEQUENCE</scope>
    <source>
        <strain evidence="4">MMC_N1</strain>
    </source>
</reference>
<keyword evidence="5" id="KW-1185">Reference proteome</keyword>
<evidence type="ECO:0000313" key="5">
    <source>
        <dbReference type="Proteomes" id="UP001162164"/>
    </source>
</evidence>
<protein>
    <submittedName>
        <fullName evidence="4">Uncharacterized protein</fullName>
    </submittedName>
</protein>
<evidence type="ECO:0000256" key="3">
    <source>
        <dbReference type="SAM" id="SignalP"/>
    </source>
</evidence>
<evidence type="ECO:0000256" key="1">
    <source>
        <dbReference type="SAM" id="Coils"/>
    </source>
</evidence>
<feature type="region of interest" description="Disordered" evidence="2">
    <location>
        <begin position="216"/>
        <end position="245"/>
    </location>
</feature>
<gene>
    <name evidence="4" type="ORF">NQ317_005595</name>
</gene>
<accession>A0ABQ9K6B0</accession>
<evidence type="ECO:0000256" key="2">
    <source>
        <dbReference type="SAM" id="MobiDB-lite"/>
    </source>
</evidence>
<name>A0ABQ9K6B0_9CUCU</name>
<organism evidence="4 5">
    <name type="scientific">Molorchus minor</name>
    <dbReference type="NCBI Taxonomy" id="1323400"/>
    <lineage>
        <taxon>Eukaryota</taxon>
        <taxon>Metazoa</taxon>
        <taxon>Ecdysozoa</taxon>
        <taxon>Arthropoda</taxon>
        <taxon>Hexapoda</taxon>
        <taxon>Insecta</taxon>
        <taxon>Pterygota</taxon>
        <taxon>Neoptera</taxon>
        <taxon>Endopterygota</taxon>
        <taxon>Coleoptera</taxon>
        <taxon>Polyphaga</taxon>
        <taxon>Cucujiformia</taxon>
        <taxon>Chrysomeloidea</taxon>
        <taxon>Cerambycidae</taxon>
        <taxon>Lamiinae</taxon>
        <taxon>Monochamini</taxon>
        <taxon>Molorchus</taxon>
    </lineage>
</organism>
<feature type="compositionally biased region" description="Basic and acidic residues" evidence="2">
    <location>
        <begin position="232"/>
        <end position="241"/>
    </location>
</feature>
<dbReference type="Proteomes" id="UP001162164">
    <property type="component" value="Unassembled WGS sequence"/>
</dbReference>
<feature type="region of interest" description="Disordered" evidence="2">
    <location>
        <begin position="262"/>
        <end position="301"/>
    </location>
</feature>
<dbReference type="EMBL" id="JAPWTJ010000002">
    <property type="protein sequence ID" value="KAJ8986125.1"/>
    <property type="molecule type" value="Genomic_DNA"/>
</dbReference>
<feature type="coiled-coil region" evidence="1">
    <location>
        <begin position="138"/>
        <end position="196"/>
    </location>
</feature>
<proteinExistence type="predicted"/>
<feature type="coiled-coil region" evidence="1">
    <location>
        <begin position="87"/>
        <end position="114"/>
    </location>
</feature>
<evidence type="ECO:0000313" key="4">
    <source>
        <dbReference type="EMBL" id="KAJ8986125.1"/>
    </source>
</evidence>
<feature type="signal peptide" evidence="3">
    <location>
        <begin position="1"/>
        <end position="16"/>
    </location>
</feature>
<keyword evidence="3" id="KW-0732">Signal</keyword>